<feature type="transmembrane region" description="Helical" evidence="7">
    <location>
        <begin position="136"/>
        <end position="157"/>
    </location>
</feature>
<evidence type="ECO:0000256" key="7">
    <source>
        <dbReference type="SAM" id="Phobius"/>
    </source>
</evidence>
<feature type="domain" description="Cytochrome c assembly protein" evidence="8">
    <location>
        <begin position="32"/>
        <end position="193"/>
    </location>
</feature>
<keyword evidence="4" id="KW-0201">Cytochrome c-type biogenesis</keyword>
<sequence length="260" mass="28861">MLWPIVGGHMSENIKNKDDRSALLPRAVGRVVDALTIISIGALTFFGLWASPADVVQGDAQRIMYLHVPAAWAAYVAFGITTLASLLWLWPRTRSAVWDRVAGASAEIGLIFTGLTLLLGSLWGRPVWGVWWAWDARLVSTAVLFFLYLGYLAIRAVPADPIVRARRSAITAVIVFIDVPIVHFSVDWWRTLHQKATVFNPELNPEIEGVMALTLWMGVVAFTLLYVSLMNRRYQLAYLEEGLEESALDAAILQRSGGVK</sequence>
<evidence type="ECO:0000259" key="8">
    <source>
        <dbReference type="Pfam" id="PF01578"/>
    </source>
</evidence>
<evidence type="ECO:0000256" key="4">
    <source>
        <dbReference type="ARBA" id="ARBA00022748"/>
    </source>
</evidence>
<dbReference type="GO" id="GO:0015232">
    <property type="term" value="F:heme transmembrane transporter activity"/>
    <property type="evidence" value="ECO:0007669"/>
    <property type="project" value="InterPro"/>
</dbReference>
<comment type="subcellular location">
    <subcellularLocation>
        <location evidence="1">Membrane</location>
        <topology evidence="1">Multi-pass membrane protein</topology>
    </subcellularLocation>
</comment>
<keyword evidence="6 7" id="KW-0472">Membrane</keyword>
<feature type="transmembrane region" description="Helical" evidence="7">
    <location>
        <begin position="70"/>
        <end position="90"/>
    </location>
</feature>
<accession>A0A6J6X9V4</accession>
<dbReference type="Pfam" id="PF01578">
    <property type="entry name" value="Cytochrom_C_asm"/>
    <property type="match status" value="1"/>
</dbReference>
<evidence type="ECO:0000256" key="3">
    <source>
        <dbReference type="ARBA" id="ARBA00022692"/>
    </source>
</evidence>
<feature type="transmembrane region" description="Helical" evidence="7">
    <location>
        <begin position="27"/>
        <end position="50"/>
    </location>
</feature>
<protein>
    <submittedName>
        <fullName evidence="9">Unannotated protein</fullName>
    </submittedName>
</protein>
<dbReference type="InterPro" id="IPR045062">
    <property type="entry name" value="Cyt_c_biogenesis_CcsA/CcmC"/>
</dbReference>
<evidence type="ECO:0000256" key="1">
    <source>
        <dbReference type="ARBA" id="ARBA00004141"/>
    </source>
</evidence>
<dbReference type="PRINTS" id="PR01386">
    <property type="entry name" value="CCMCBIOGNSIS"/>
</dbReference>
<evidence type="ECO:0000256" key="5">
    <source>
        <dbReference type="ARBA" id="ARBA00022989"/>
    </source>
</evidence>
<name>A0A6J6X9V4_9ZZZZ</name>
<comment type="similarity">
    <text evidence="2">Belongs to the CcmC/CycZ/HelC family.</text>
</comment>
<feature type="transmembrane region" description="Helical" evidence="7">
    <location>
        <begin position="102"/>
        <end position="124"/>
    </location>
</feature>
<dbReference type="EMBL" id="CAEZZU010000296">
    <property type="protein sequence ID" value="CAB4792118.1"/>
    <property type="molecule type" value="Genomic_DNA"/>
</dbReference>
<dbReference type="GO" id="GO:0017004">
    <property type="term" value="P:cytochrome complex assembly"/>
    <property type="evidence" value="ECO:0007669"/>
    <property type="project" value="UniProtKB-KW"/>
</dbReference>
<dbReference type="PANTHER" id="PTHR30071:SF1">
    <property type="entry name" value="CYTOCHROME B_B6 PROTEIN-RELATED"/>
    <property type="match status" value="1"/>
</dbReference>
<evidence type="ECO:0000256" key="6">
    <source>
        <dbReference type="ARBA" id="ARBA00023136"/>
    </source>
</evidence>
<dbReference type="InterPro" id="IPR002541">
    <property type="entry name" value="Cyt_c_assembly"/>
</dbReference>
<dbReference type="InterPro" id="IPR003557">
    <property type="entry name" value="Cyt_c_biogenesis_CcmC"/>
</dbReference>
<keyword evidence="3 7" id="KW-0812">Transmembrane</keyword>
<reference evidence="9" key="1">
    <citation type="submission" date="2020-05" db="EMBL/GenBank/DDBJ databases">
        <authorList>
            <person name="Chiriac C."/>
            <person name="Salcher M."/>
            <person name="Ghai R."/>
            <person name="Kavagutti S V."/>
        </authorList>
    </citation>
    <scope>NUCLEOTIDE SEQUENCE</scope>
</reference>
<organism evidence="9">
    <name type="scientific">freshwater metagenome</name>
    <dbReference type="NCBI Taxonomy" id="449393"/>
    <lineage>
        <taxon>unclassified sequences</taxon>
        <taxon>metagenomes</taxon>
        <taxon>ecological metagenomes</taxon>
    </lineage>
</organism>
<evidence type="ECO:0000313" key="9">
    <source>
        <dbReference type="EMBL" id="CAB4792118.1"/>
    </source>
</evidence>
<feature type="transmembrane region" description="Helical" evidence="7">
    <location>
        <begin position="169"/>
        <end position="189"/>
    </location>
</feature>
<dbReference type="PANTHER" id="PTHR30071">
    <property type="entry name" value="HEME EXPORTER PROTEIN C"/>
    <property type="match status" value="1"/>
</dbReference>
<dbReference type="GO" id="GO:0020037">
    <property type="term" value="F:heme binding"/>
    <property type="evidence" value="ECO:0007669"/>
    <property type="project" value="InterPro"/>
</dbReference>
<proteinExistence type="inferred from homology"/>
<feature type="transmembrane region" description="Helical" evidence="7">
    <location>
        <begin position="209"/>
        <end position="229"/>
    </location>
</feature>
<dbReference type="GO" id="GO:0005886">
    <property type="term" value="C:plasma membrane"/>
    <property type="evidence" value="ECO:0007669"/>
    <property type="project" value="TreeGrafter"/>
</dbReference>
<dbReference type="AlphaFoldDB" id="A0A6J6X9V4"/>
<keyword evidence="5 7" id="KW-1133">Transmembrane helix</keyword>
<evidence type="ECO:0000256" key="2">
    <source>
        <dbReference type="ARBA" id="ARBA00005840"/>
    </source>
</evidence>
<gene>
    <name evidence="9" type="ORF">UFOPK2925_01554</name>
</gene>